<keyword evidence="2" id="KW-1185">Reference proteome</keyword>
<sequence>MDAAVAAAAASSRRVISATTKREGNESGGGNFNVASSVHSEPLPNISREPRKLDLDKKRLQHKKEKNQFLEHQKIQAKKLFAIPPNSAAPRLNPLNQQQQQQPIQIPQPLHQQQPQQQQQQPPTIPSLEAINNLFGFPSYENLLGSQSSFNMTSVSQQLPYYPPPVNMELITKVQELTAQNNQLMGNNFKALDTITQLVESFNLMAYSIKFWSGNIAQQMSPLPPPSSESMNEQREPPIAKIPVAKMPKKRR</sequence>
<dbReference type="AlphaFoldDB" id="A0A914YFA3"/>
<feature type="region of interest" description="Disordered" evidence="1">
    <location>
        <begin position="85"/>
        <end position="123"/>
    </location>
</feature>
<proteinExistence type="predicted"/>
<evidence type="ECO:0000313" key="3">
    <source>
        <dbReference type="WBParaSite" id="PSU_v2.g16052.t1"/>
    </source>
</evidence>
<feature type="region of interest" description="Disordered" evidence="1">
    <location>
        <begin position="221"/>
        <end position="252"/>
    </location>
</feature>
<reference evidence="3" key="1">
    <citation type="submission" date="2022-11" db="UniProtKB">
        <authorList>
            <consortium name="WormBaseParasite"/>
        </authorList>
    </citation>
    <scope>IDENTIFICATION</scope>
</reference>
<feature type="compositionally biased region" description="Low complexity" evidence="1">
    <location>
        <begin position="1"/>
        <end position="18"/>
    </location>
</feature>
<evidence type="ECO:0000256" key="1">
    <source>
        <dbReference type="SAM" id="MobiDB-lite"/>
    </source>
</evidence>
<protein>
    <submittedName>
        <fullName evidence="3">Uncharacterized protein</fullName>
    </submittedName>
</protein>
<organism evidence="2 3">
    <name type="scientific">Panagrolaimus superbus</name>
    <dbReference type="NCBI Taxonomy" id="310955"/>
    <lineage>
        <taxon>Eukaryota</taxon>
        <taxon>Metazoa</taxon>
        <taxon>Ecdysozoa</taxon>
        <taxon>Nematoda</taxon>
        <taxon>Chromadorea</taxon>
        <taxon>Rhabditida</taxon>
        <taxon>Tylenchina</taxon>
        <taxon>Panagrolaimomorpha</taxon>
        <taxon>Panagrolaimoidea</taxon>
        <taxon>Panagrolaimidae</taxon>
        <taxon>Panagrolaimus</taxon>
    </lineage>
</organism>
<dbReference type="WBParaSite" id="PSU_v2.g16052.t1">
    <property type="protein sequence ID" value="PSU_v2.g16052.t1"/>
    <property type="gene ID" value="PSU_v2.g16052"/>
</dbReference>
<name>A0A914YFA3_9BILA</name>
<evidence type="ECO:0000313" key="2">
    <source>
        <dbReference type="Proteomes" id="UP000887577"/>
    </source>
</evidence>
<accession>A0A914YFA3</accession>
<feature type="compositionally biased region" description="Low complexity" evidence="1">
    <location>
        <begin position="97"/>
        <end position="122"/>
    </location>
</feature>
<feature type="region of interest" description="Disordered" evidence="1">
    <location>
        <begin position="1"/>
        <end position="71"/>
    </location>
</feature>
<feature type="compositionally biased region" description="Basic and acidic residues" evidence="1">
    <location>
        <begin position="48"/>
        <end position="58"/>
    </location>
</feature>
<dbReference type="Proteomes" id="UP000887577">
    <property type="component" value="Unplaced"/>
</dbReference>